<evidence type="ECO:0000256" key="1">
    <source>
        <dbReference type="ARBA" id="ARBA00004123"/>
    </source>
</evidence>
<dbReference type="Gene3D" id="4.10.280.10">
    <property type="entry name" value="Helix-loop-helix DNA-binding domain"/>
    <property type="match status" value="1"/>
</dbReference>
<organism evidence="8 9">
    <name type="scientific">Amphibalanus amphitrite</name>
    <name type="common">Striped barnacle</name>
    <name type="synonym">Balanus amphitrite</name>
    <dbReference type="NCBI Taxonomy" id="1232801"/>
    <lineage>
        <taxon>Eukaryota</taxon>
        <taxon>Metazoa</taxon>
        <taxon>Ecdysozoa</taxon>
        <taxon>Arthropoda</taxon>
        <taxon>Crustacea</taxon>
        <taxon>Multicrustacea</taxon>
        <taxon>Cirripedia</taxon>
        <taxon>Thoracica</taxon>
        <taxon>Thoracicalcarea</taxon>
        <taxon>Balanomorpha</taxon>
        <taxon>Balanoidea</taxon>
        <taxon>Balanidae</taxon>
        <taxon>Amphibalaninae</taxon>
        <taxon>Amphibalanus</taxon>
    </lineage>
</organism>
<evidence type="ECO:0000256" key="3">
    <source>
        <dbReference type="ARBA" id="ARBA00023015"/>
    </source>
</evidence>
<accession>A0A6A4V9C4</accession>
<dbReference type="AlphaFoldDB" id="A0A6A4V9C4"/>
<dbReference type="PANTHER" id="PTHR11723:SF17">
    <property type="entry name" value="PROTEIN EXTRA-MACROCHAETAE"/>
    <property type="match status" value="1"/>
</dbReference>
<proteinExistence type="predicted"/>
<evidence type="ECO:0000256" key="5">
    <source>
        <dbReference type="ARBA" id="ARBA00023242"/>
    </source>
</evidence>
<dbReference type="SUPFAM" id="SSF47459">
    <property type="entry name" value="HLH, helix-loop-helix DNA-binding domain"/>
    <property type="match status" value="1"/>
</dbReference>
<comment type="subcellular location">
    <subcellularLocation>
        <location evidence="1">Nucleus</location>
    </subcellularLocation>
</comment>
<dbReference type="PANTHER" id="PTHR11723">
    <property type="entry name" value="DNA-BINDING PROTEIN INHIBITOR"/>
    <property type="match status" value="1"/>
</dbReference>
<evidence type="ECO:0000313" key="9">
    <source>
        <dbReference type="Proteomes" id="UP000440578"/>
    </source>
</evidence>
<comment type="caution">
    <text evidence="8">The sequence shown here is derived from an EMBL/GenBank/DDBJ whole genome shotgun (WGS) entry which is preliminary data.</text>
</comment>
<sequence length="135" mass="14828">MKAAVVDTGRSARLRAGMKTPRARAASVDCADQVQLYLNRLTALVPSAPKHRRLSRLEVIQYVIDYICDLEDTLLGRQLPRHSEREDTENGDDVSERPRTAAHARTAPTAPTEGDSQEDMDRSGQGRGGAAVHVH</sequence>
<dbReference type="GO" id="GO:0046983">
    <property type="term" value="F:protein dimerization activity"/>
    <property type="evidence" value="ECO:0007669"/>
    <property type="project" value="InterPro"/>
</dbReference>
<feature type="compositionally biased region" description="Low complexity" evidence="6">
    <location>
        <begin position="101"/>
        <end position="112"/>
    </location>
</feature>
<dbReference type="InterPro" id="IPR036638">
    <property type="entry name" value="HLH_DNA-bd_sf"/>
</dbReference>
<keyword evidence="5" id="KW-0539">Nucleus</keyword>
<reference evidence="8 9" key="1">
    <citation type="submission" date="2019-07" db="EMBL/GenBank/DDBJ databases">
        <title>Draft genome assembly of a fouling barnacle, Amphibalanus amphitrite (Darwin, 1854): The first reference genome for Thecostraca.</title>
        <authorList>
            <person name="Kim W."/>
        </authorList>
    </citation>
    <scope>NUCLEOTIDE SEQUENCE [LARGE SCALE GENOMIC DNA]</scope>
    <source>
        <strain evidence="8">SNU_AA5</strain>
        <tissue evidence="8">Soma without cirri and trophi</tissue>
    </source>
</reference>
<evidence type="ECO:0000313" key="8">
    <source>
        <dbReference type="EMBL" id="KAF0288144.1"/>
    </source>
</evidence>
<dbReference type="GO" id="GO:0005737">
    <property type="term" value="C:cytoplasm"/>
    <property type="evidence" value="ECO:0007669"/>
    <property type="project" value="InterPro"/>
</dbReference>
<keyword evidence="3" id="KW-0805">Transcription regulation</keyword>
<dbReference type="GO" id="GO:0032922">
    <property type="term" value="P:circadian regulation of gene expression"/>
    <property type="evidence" value="ECO:0007669"/>
    <property type="project" value="TreeGrafter"/>
</dbReference>
<dbReference type="GO" id="GO:0005634">
    <property type="term" value="C:nucleus"/>
    <property type="evidence" value="ECO:0007669"/>
    <property type="project" value="UniProtKB-SubCell"/>
</dbReference>
<evidence type="ECO:0000256" key="2">
    <source>
        <dbReference type="ARBA" id="ARBA00022491"/>
    </source>
</evidence>
<dbReference type="OrthoDB" id="6379534at2759"/>
<dbReference type="Pfam" id="PF00010">
    <property type="entry name" value="HLH"/>
    <property type="match status" value="1"/>
</dbReference>
<keyword evidence="9" id="KW-1185">Reference proteome</keyword>
<keyword evidence="2" id="KW-0678">Repressor</keyword>
<gene>
    <name evidence="8" type="primary">emc_0</name>
    <name evidence="8" type="ORF">FJT64_013458</name>
</gene>
<protein>
    <submittedName>
        <fullName evidence="8">Protein extra-macrochaetae</fullName>
    </submittedName>
</protein>
<feature type="domain" description="BHLH" evidence="7">
    <location>
        <begin position="35"/>
        <end position="71"/>
    </location>
</feature>
<dbReference type="GO" id="GO:0030154">
    <property type="term" value="P:cell differentiation"/>
    <property type="evidence" value="ECO:0007669"/>
    <property type="project" value="TreeGrafter"/>
</dbReference>
<feature type="region of interest" description="Disordered" evidence="6">
    <location>
        <begin position="77"/>
        <end position="135"/>
    </location>
</feature>
<evidence type="ECO:0000256" key="6">
    <source>
        <dbReference type="SAM" id="MobiDB-lite"/>
    </source>
</evidence>
<dbReference type="Proteomes" id="UP000440578">
    <property type="component" value="Unassembled WGS sequence"/>
</dbReference>
<dbReference type="EMBL" id="VIIS01002127">
    <property type="protein sequence ID" value="KAF0288144.1"/>
    <property type="molecule type" value="Genomic_DNA"/>
</dbReference>
<dbReference type="InterPro" id="IPR026052">
    <property type="entry name" value="DNA-bd_prot-inh"/>
</dbReference>
<dbReference type="InterPro" id="IPR011598">
    <property type="entry name" value="bHLH_dom"/>
</dbReference>
<dbReference type="GO" id="GO:0000122">
    <property type="term" value="P:negative regulation of transcription by RNA polymerase II"/>
    <property type="evidence" value="ECO:0007669"/>
    <property type="project" value="InterPro"/>
</dbReference>
<keyword evidence="4" id="KW-0804">Transcription</keyword>
<name>A0A6A4V9C4_AMPAM</name>
<evidence type="ECO:0000259" key="7">
    <source>
        <dbReference type="Pfam" id="PF00010"/>
    </source>
</evidence>
<evidence type="ECO:0000256" key="4">
    <source>
        <dbReference type="ARBA" id="ARBA00023163"/>
    </source>
</evidence>